<evidence type="ECO:0000259" key="1">
    <source>
        <dbReference type="Pfam" id="PF13744"/>
    </source>
</evidence>
<dbReference type="InterPro" id="IPR001387">
    <property type="entry name" value="Cro/C1-type_HTH"/>
</dbReference>
<dbReference type="InterPro" id="IPR039554">
    <property type="entry name" value="HigA2-like_HTH"/>
</dbReference>
<dbReference type="SUPFAM" id="SSF47413">
    <property type="entry name" value="lambda repressor-like DNA-binding domains"/>
    <property type="match status" value="1"/>
</dbReference>
<feature type="domain" description="HigA2-like helix-turn-helix" evidence="1">
    <location>
        <begin position="9"/>
        <end position="80"/>
    </location>
</feature>
<dbReference type="InterPro" id="IPR010982">
    <property type="entry name" value="Lambda_DNA-bd_dom_sf"/>
</dbReference>
<sequence>MPGQRTPSSEAVNLHVRRQLAAAIHDWIITNDWTQAEAASKLDVSQPRISHLASGQIERFSVDALLNMAAKAGLHIELTVTSAATASKGVRP</sequence>
<protein>
    <submittedName>
        <fullName evidence="2">XRE family transcriptional regulator</fullName>
    </submittedName>
</protein>
<dbReference type="EMBL" id="JAPQYE010000011">
    <property type="protein sequence ID" value="MCZ0730626.1"/>
    <property type="molecule type" value="Genomic_DNA"/>
</dbReference>
<reference evidence="2" key="1">
    <citation type="submission" date="2022-12" db="EMBL/GenBank/DDBJ databases">
        <title>Whole genome sequence of Mycolicibacterium iranicum strain SBH312.</title>
        <authorList>
            <person name="Jani J."/>
            <person name="Arifin Mustapha Z."/>
            <person name="Ahmed K."/>
            <person name="Kai Ling C."/>
        </authorList>
    </citation>
    <scope>NUCLEOTIDE SEQUENCE</scope>
    <source>
        <strain evidence="2">SBH312</strain>
    </source>
</reference>
<gene>
    <name evidence="2" type="ORF">OY187_21480</name>
</gene>
<dbReference type="RefSeq" id="WP_268787151.1">
    <property type="nucleotide sequence ID" value="NZ_JAPQYE010000011.1"/>
</dbReference>
<organism evidence="2 3">
    <name type="scientific">Mycolicibacterium iranicum</name>
    <name type="common">Mycobacterium iranicum</name>
    <dbReference type="NCBI Taxonomy" id="912594"/>
    <lineage>
        <taxon>Bacteria</taxon>
        <taxon>Bacillati</taxon>
        <taxon>Actinomycetota</taxon>
        <taxon>Actinomycetes</taxon>
        <taxon>Mycobacteriales</taxon>
        <taxon>Mycobacteriaceae</taxon>
        <taxon>Mycolicibacterium</taxon>
    </lineage>
</organism>
<dbReference type="CDD" id="cd00093">
    <property type="entry name" value="HTH_XRE"/>
    <property type="match status" value="1"/>
</dbReference>
<comment type="caution">
    <text evidence="2">The sequence shown here is derived from an EMBL/GenBank/DDBJ whole genome shotgun (WGS) entry which is preliminary data.</text>
</comment>
<dbReference type="Pfam" id="PF13744">
    <property type="entry name" value="HTH_37"/>
    <property type="match status" value="1"/>
</dbReference>
<name>A0ABT4HKA7_MYCIR</name>
<dbReference type="Gene3D" id="1.10.260.40">
    <property type="entry name" value="lambda repressor-like DNA-binding domains"/>
    <property type="match status" value="1"/>
</dbReference>
<dbReference type="Proteomes" id="UP001084650">
    <property type="component" value="Unassembled WGS sequence"/>
</dbReference>
<keyword evidence="3" id="KW-1185">Reference proteome</keyword>
<evidence type="ECO:0000313" key="3">
    <source>
        <dbReference type="Proteomes" id="UP001084650"/>
    </source>
</evidence>
<accession>A0ABT4HKA7</accession>
<proteinExistence type="predicted"/>
<evidence type="ECO:0000313" key="2">
    <source>
        <dbReference type="EMBL" id="MCZ0730626.1"/>
    </source>
</evidence>